<feature type="compositionally biased region" description="Basic residues" evidence="1">
    <location>
        <begin position="412"/>
        <end position="424"/>
    </location>
</feature>
<feature type="compositionally biased region" description="Polar residues" evidence="1">
    <location>
        <begin position="395"/>
        <end position="408"/>
    </location>
</feature>
<dbReference type="PRINTS" id="PR00364">
    <property type="entry name" value="DISEASERSIST"/>
</dbReference>
<evidence type="ECO:0000313" key="2">
    <source>
        <dbReference type="EMBL" id="TGG84600.1"/>
    </source>
</evidence>
<dbReference type="EMBL" id="RCIY01000046">
    <property type="protein sequence ID" value="TGG84600.1"/>
    <property type="molecule type" value="Genomic_DNA"/>
</dbReference>
<protein>
    <submittedName>
        <fullName evidence="2">ATP-binding protein</fullName>
    </submittedName>
</protein>
<dbReference type="RefSeq" id="WP_135566951.1">
    <property type="nucleotide sequence ID" value="NZ_CP103060.1"/>
</dbReference>
<name>A0A8H1LI93_9ACTN</name>
<gene>
    <name evidence="2" type="ORF">D8771_12085</name>
</gene>
<keyword evidence="2" id="KW-0067">ATP-binding</keyword>
<organism evidence="2 3">
    <name type="scientific">Streptomyces albus</name>
    <dbReference type="NCBI Taxonomy" id="1888"/>
    <lineage>
        <taxon>Bacteria</taxon>
        <taxon>Bacillati</taxon>
        <taxon>Actinomycetota</taxon>
        <taxon>Actinomycetes</taxon>
        <taxon>Kitasatosporales</taxon>
        <taxon>Streptomycetaceae</taxon>
        <taxon>Streptomyces</taxon>
    </lineage>
</organism>
<reference evidence="2 3" key="1">
    <citation type="submission" date="2018-10" db="EMBL/GenBank/DDBJ databases">
        <title>Isolation of pseudouridimycin from Streptomyces albus DSM 40763.</title>
        <authorList>
            <person name="Rosenqvist P."/>
            <person name="Metsae-Ketelae M."/>
            <person name="Virta P."/>
        </authorList>
    </citation>
    <scope>NUCLEOTIDE SEQUENCE [LARGE SCALE GENOMIC DNA]</scope>
    <source>
        <strain evidence="2 3">DSM 40763</strain>
    </source>
</reference>
<feature type="compositionally biased region" description="Low complexity" evidence="1">
    <location>
        <begin position="442"/>
        <end position="460"/>
    </location>
</feature>
<evidence type="ECO:0000256" key="1">
    <source>
        <dbReference type="SAM" id="MobiDB-lite"/>
    </source>
</evidence>
<accession>A0A8H1LI93</accession>
<evidence type="ECO:0000313" key="3">
    <source>
        <dbReference type="Proteomes" id="UP000298111"/>
    </source>
</evidence>
<dbReference type="GO" id="GO:0043531">
    <property type="term" value="F:ADP binding"/>
    <property type="evidence" value="ECO:0007669"/>
    <property type="project" value="InterPro"/>
</dbReference>
<comment type="caution">
    <text evidence="2">The sequence shown here is derived from an EMBL/GenBank/DDBJ whole genome shotgun (WGS) entry which is preliminary data.</text>
</comment>
<dbReference type="AlphaFoldDB" id="A0A8H1LI93"/>
<dbReference type="SUPFAM" id="SSF52540">
    <property type="entry name" value="P-loop containing nucleoside triphosphate hydrolases"/>
    <property type="match status" value="1"/>
</dbReference>
<dbReference type="Gene3D" id="3.40.50.300">
    <property type="entry name" value="P-loop containing nucleotide triphosphate hydrolases"/>
    <property type="match status" value="1"/>
</dbReference>
<feature type="compositionally biased region" description="Low complexity" evidence="1">
    <location>
        <begin position="425"/>
        <end position="435"/>
    </location>
</feature>
<feature type="region of interest" description="Disordered" evidence="1">
    <location>
        <begin position="368"/>
        <end position="460"/>
    </location>
</feature>
<dbReference type="GeneID" id="75183144"/>
<proteinExistence type="predicted"/>
<dbReference type="GO" id="GO:0005524">
    <property type="term" value="F:ATP binding"/>
    <property type="evidence" value="ECO:0007669"/>
    <property type="project" value="UniProtKB-KW"/>
</dbReference>
<dbReference type="PANTHER" id="PTHR47691:SF3">
    <property type="entry name" value="HTH-TYPE TRANSCRIPTIONAL REGULATOR RV0890C-RELATED"/>
    <property type="match status" value="1"/>
</dbReference>
<dbReference type="Proteomes" id="UP000298111">
    <property type="component" value="Unassembled WGS sequence"/>
</dbReference>
<dbReference type="InterPro" id="IPR027417">
    <property type="entry name" value="P-loop_NTPase"/>
</dbReference>
<dbReference type="PANTHER" id="PTHR47691">
    <property type="entry name" value="REGULATOR-RELATED"/>
    <property type="match status" value="1"/>
</dbReference>
<sequence>MGDRLGEDHKGDNQVSGTVHGAVVQVGTVHGDIHLAAGPPTAPRVPGPGHPADDTAPWQLPSVPPLTDRAAELAALERHHRTALEHRSGTLAAISGLGGVGKTALALTWLHGLCPAFPGGQLYADLGGQSPAGAGDPAEVLSRFLRGLGVPGSRIPRAVEERASLYRSLTARRPLVVLLDDAATAAQVRTLLPGGTSVTAVTGRARLPGLSVDGCCQIHLEPLGVEDAVALLDATVADERVRTQWKDARALVRLCAGLPLAVRVAGARLAARPARRITTLVRALEKEHSRLQALTIEGDRTVQAALDCSYATLRADAARLYRLLALHPTAEFGTGVAAAVLGGPGGAPDTATVVGLLDALHDASLLADAPQPASGRSDGDGEGPEPGARRGSGTAPRNGTGSTTSSVCTPWRRPRRSTRPRNAVRRCAASSASTWRPPPRRSPSSSRSTAPSPATWAPTR</sequence>
<keyword evidence="2" id="KW-0547">Nucleotide-binding</keyword>